<keyword evidence="8" id="KW-1185">Reference proteome</keyword>
<name>A0A1M7SZL6_9BACT</name>
<dbReference type="Gene3D" id="1.10.287.1120">
    <property type="entry name" value="Bipartite methylase S protein"/>
    <property type="match status" value="1"/>
</dbReference>
<reference evidence="7 8" key="1">
    <citation type="submission" date="2016-12" db="EMBL/GenBank/DDBJ databases">
        <authorList>
            <person name="Song W.-J."/>
            <person name="Kurnit D.M."/>
        </authorList>
    </citation>
    <scope>NUCLEOTIDE SEQUENCE [LARGE SCALE GENOMIC DNA]</scope>
    <source>
        <strain evidence="7 8">DSM 11393</strain>
    </source>
</reference>
<dbReference type="GO" id="GO:0009307">
    <property type="term" value="P:DNA restriction-modification system"/>
    <property type="evidence" value="ECO:0007669"/>
    <property type="project" value="UniProtKB-KW"/>
</dbReference>
<dbReference type="CDD" id="cd17266">
    <property type="entry name" value="RMtype1_S_Sau1132ORF3780P-TRD2-CR2_like"/>
    <property type="match status" value="1"/>
</dbReference>
<feature type="domain" description="Type I restriction modification DNA specificity" evidence="6">
    <location>
        <begin position="224"/>
        <end position="365"/>
    </location>
</feature>
<dbReference type="PANTHER" id="PTHR43140">
    <property type="entry name" value="TYPE-1 RESTRICTION ENZYME ECOKI SPECIFICITY PROTEIN"/>
    <property type="match status" value="1"/>
</dbReference>
<evidence type="ECO:0000256" key="2">
    <source>
        <dbReference type="ARBA" id="ARBA00022747"/>
    </source>
</evidence>
<dbReference type="OrthoDB" id="512700at2"/>
<keyword evidence="4" id="KW-0175">Coiled coil</keyword>
<accession>A0A1M7SZL6</accession>
<feature type="domain" description="Type I restriction modification DNA specificity" evidence="6">
    <location>
        <begin position="86"/>
        <end position="187"/>
    </location>
</feature>
<dbReference type="InterPro" id="IPR044946">
    <property type="entry name" value="Restrct_endonuc_typeI_TRD_sf"/>
</dbReference>
<gene>
    <name evidence="7" type="ORF">SAMN02745728_01417</name>
</gene>
<protein>
    <submittedName>
        <fullName evidence="7">Type I restriction enzyme, S subunit</fullName>
    </submittedName>
</protein>
<sequence length="432" mass="49356">MLKPYDEYKKTGVKWIENIPKFWNFNKIGILFIERKTKVSDKDYPPLSVTKNGIVPQLASAAKSDDGDNRKLVYKSDFVINSRSDRKGSSGVSPLDGSVSLINLVLKPRKSENGDFLHYLLKHYDFIEEYYRNGRGIVADLWTTRYSEMKNICLPIPPRQEQDQIVRYLDWQVSKINKLIKAKKKQISLLNEQKQAIINKAVTKGLDDAVPMKDSGVEWIGEIPESWEKTKLKRLGKFKSGTNLTSLDIDNTGKFAVYGGNGIRGYYNTYNNKGECVLFGRQGALCGNAHYVNGEFWATEHAVVFKPNSYVFGKWAYFLIIVMNLNQYSESAAQPGLSVEKVININTILPTFEEQHSILNFIESKLTYIEKLITKFETEINLINEYKTSLISSVVTGKVDVRNIIVPEFEPEELLEEVEEESLEEPEQMGEE</sequence>
<dbReference type="PANTHER" id="PTHR43140:SF1">
    <property type="entry name" value="TYPE I RESTRICTION ENZYME ECOKI SPECIFICITY SUBUNIT"/>
    <property type="match status" value="1"/>
</dbReference>
<evidence type="ECO:0000259" key="6">
    <source>
        <dbReference type="Pfam" id="PF01420"/>
    </source>
</evidence>
<dbReference type="InterPro" id="IPR000055">
    <property type="entry name" value="Restrct_endonuc_typeI_TRD"/>
</dbReference>
<dbReference type="RefSeq" id="WP_072697099.1">
    <property type="nucleotide sequence ID" value="NZ_FRDI01000005.1"/>
</dbReference>
<feature type="coiled-coil region" evidence="4">
    <location>
        <begin position="173"/>
        <end position="200"/>
    </location>
</feature>
<evidence type="ECO:0000313" key="7">
    <source>
        <dbReference type="EMBL" id="SHN63864.1"/>
    </source>
</evidence>
<keyword evidence="3" id="KW-0238">DNA-binding</keyword>
<proteinExistence type="inferred from homology"/>
<dbReference type="SUPFAM" id="SSF116734">
    <property type="entry name" value="DNA methylase specificity domain"/>
    <property type="match status" value="2"/>
</dbReference>
<dbReference type="STRING" id="1121455.SAMN02745728_01417"/>
<comment type="similarity">
    <text evidence="1">Belongs to the type-I restriction system S methylase family.</text>
</comment>
<evidence type="ECO:0000256" key="5">
    <source>
        <dbReference type="SAM" id="MobiDB-lite"/>
    </source>
</evidence>
<dbReference type="Pfam" id="PF01420">
    <property type="entry name" value="Methylase_S"/>
    <property type="match status" value="2"/>
</dbReference>
<evidence type="ECO:0000256" key="4">
    <source>
        <dbReference type="SAM" id="Coils"/>
    </source>
</evidence>
<dbReference type="InterPro" id="IPR051212">
    <property type="entry name" value="Type-I_RE_S_subunit"/>
</dbReference>
<organism evidence="7 8">
    <name type="scientific">Desulfovibrio litoralis DSM 11393</name>
    <dbReference type="NCBI Taxonomy" id="1121455"/>
    <lineage>
        <taxon>Bacteria</taxon>
        <taxon>Pseudomonadati</taxon>
        <taxon>Thermodesulfobacteriota</taxon>
        <taxon>Desulfovibrionia</taxon>
        <taxon>Desulfovibrionales</taxon>
        <taxon>Desulfovibrionaceae</taxon>
        <taxon>Desulfovibrio</taxon>
    </lineage>
</organism>
<dbReference type="AlphaFoldDB" id="A0A1M7SZL6"/>
<feature type="region of interest" description="Disordered" evidence="5">
    <location>
        <begin position="413"/>
        <end position="432"/>
    </location>
</feature>
<evidence type="ECO:0000256" key="1">
    <source>
        <dbReference type="ARBA" id="ARBA00010923"/>
    </source>
</evidence>
<evidence type="ECO:0000256" key="3">
    <source>
        <dbReference type="ARBA" id="ARBA00023125"/>
    </source>
</evidence>
<evidence type="ECO:0000313" key="8">
    <source>
        <dbReference type="Proteomes" id="UP000186469"/>
    </source>
</evidence>
<keyword evidence="2" id="KW-0680">Restriction system</keyword>
<dbReference type="Proteomes" id="UP000186469">
    <property type="component" value="Unassembled WGS sequence"/>
</dbReference>
<dbReference type="Gene3D" id="3.90.220.20">
    <property type="entry name" value="DNA methylase specificity domains"/>
    <property type="match status" value="2"/>
</dbReference>
<dbReference type="GO" id="GO:0003677">
    <property type="term" value="F:DNA binding"/>
    <property type="evidence" value="ECO:0007669"/>
    <property type="project" value="UniProtKB-KW"/>
</dbReference>
<dbReference type="EMBL" id="FRDI01000005">
    <property type="protein sequence ID" value="SHN63864.1"/>
    <property type="molecule type" value="Genomic_DNA"/>
</dbReference>